<evidence type="ECO:0000313" key="2">
    <source>
        <dbReference type="Proteomes" id="UP000319383"/>
    </source>
</evidence>
<accession>A0A517ZUV4</accession>
<dbReference type="EMBL" id="CP036276">
    <property type="protein sequence ID" value="QDU46259.1"/>
    <property type="molecule type" value="Genomic_DNA"/>
</dbReference>
<protein>
    <submittedName>
        <fullName evidence="1">Uncharacterized protein</fullName>
    </submittedName>
</protein>
<organism evidence="1 2">
    <name type="scientific">Symmachiella dynata</name>
    <dbReference type="NCBI Taxonomy" id="2527995"/>
    <lineage>
        <taxon>Bacteria</taxon>
        <taxon>Pseudomonadati</taxon>
        <taxon>Planctomycetota</taxon>
        <taxon>Planctomycetia</taxon>
        <taxon>Planctomycetales</taxon>
        <taxon>Planctomycetaceae</taxon>
        <taxon>Symmachiella</taxon>
    </lineage>
</organism>
<dbReference type="AlphaFoldDB" id="A0A517ZUV4"/>
<name>A0A517ZUV4_9PLAN</name>
<evidence type="ECO:0000313" key="1">
    <source>
        <dbReference type="EMBL" id="QDU46259.1"/>
    </source>
</evidence>
<gene>
    <name evidence="1" type="ORF">Mal52_47770</name>
</gene>
<dbReference type="Proteomes" id="UP000319383">
    <property type="component" value="Chromosome"/>
</dbReference>
<reference evidence="1 2" key="1">
    <citation type="submission" date="2019-02" db="EMBL/GenBank/DDBJ databases">
        <title>Deep-cultivation of Planctomycetes and their phenomic and genomic characterization uncovers novel biology.</title>
        <authorList>
            <person name="Wiegand S."/>
            <person name="Jogler M."/>
            <person name="Boedeker C."/>
            <person name="Pinto D."/>
            <person name="Vollmers J."/>
            <person name="Rivas-Marin E."/>
            <person name="Kohn T."/>
            <person name="Peeters S.H."/>
            <person name="Heuer A."/>
            <person name="Rast P."/>
            <person name="Oberbeckmann S."/>
            <person name="Bunk B."/>
            <person name="Jeske O."/>
            <person name="Meyerdierks A."/>
            <person name="Storesund J.E."/>
            <person name="Kallscheuer N."/>
            <person name="Luecker S."/>
            <person name="Lage O.M."/>
            <person name="Pohl T."/>
            <person name="Merkel B.J."/>
            <person name="Hornburger P."/>
            <person name="Mueller R.-W."/>
            <person name="Bruemmer F."/>
            <person name="Labrenz M."/>
            <person name="Spormann A.M."/>
            <person name="Op den Camp H."/>
            <person name="Overmann J."/>
            <person name="Amann R."/>
            <person name="Jetten M.S.M."/>
            <person name="Mascher T."/>
            <person name="Medema M.H."/>
            <person name="Devos D.P."/>
            <person name="Kaster A.-K."/>
            <person name="Ovreas L."/>
            <person name="Rohde M."/>
            <person name="Galperin M.Y."/>
            <person name="Jogler C."/>
        </authorList>
    </citation>
    <scope>NUCLEOTIDE SEQUENCE [LARGE SCALE GENOMIC DNA]</scope>
    <source>
        <strain evidence="1 2">Mal52</strain>
    </source>
</reference>
<sequence>MSKYHDDRTAASDPIGVYLSRQLLHEHFPRKSFWDHIQKLLGFAEKFEEMLDEHLSFGDSRAAVVVTPDPLLVAAYTDEFDCTAVLAFPESIVAEFGPFKTGDRLLTVNTYRPGGPLVADLWNGERSYRRYANFFPVIVDFLSENKAQINRRKSAISEEEWERCLSQAQEYLDKNNGRFRNGSPLRSYRPA</sequence>
<keyword evidence="2" id="KW-1185">Reference proteome</keyword>
<dbReference type="KEGG" id="sdyn:Mal52_47770"/>
<proteinExistence type="predicted"/>